<dbReference type="AlphaFoldDB" id="A0A4S4LCM4"/>
<keyword evidence="3" id="KW-1185">Reference proteome</keyword>
<evidence type="ECO:0008006" key="4">
    <source>
        <dbReference type="Google" id="ProtNLM"/>
    </source>
</evidence>
<dbReference type="EMBL" id="SGPK01000082">
    <property type="protein sequence ID" value="THH08911.1"/>
    <property type="molecule type" value="Genomic_DNA"/>
</dbReference>
<feature type="compositionally biased region" description="Polar residues" evidence="1">
    <location>
        <begin position="659"/>
        <end position="669"/>
    </location>
</feature>
<evidence type="ECO:0000313" key="2">
    <source>
        <dbReference type="EMBL" id="THH08911.1"/>
    </source>
</evidence>
<feature type="compositionally biased region" description="Basic and acidic residues" evidence="1">
    <location>
        <begin position="453"/>
        <end position="482"/>
    </location>
</feature>
<comment type="caution">
    <text evidence="2">The sequence shown here is derived from an EMBL/GenBank/DDBJ whole genome shotgun (WGS) entry which is preliminary data.</text>
</comment>
<feature type="non-terminal residue" evidence="2">
    <location>
        <position position="669"/>
    </location>
</feature>
<reference evidence="2 3" key="1">
    <citation type="submission" date="2019-02" db="EMBL/GenBank/DDBJ databases">
        <title>Genome sequencing of the rare red list fungi Phellinidium pouzarii.</title>
        <authorList>
            <person name="Buettner E."/>
            <person name="Kellner H."/>
        </authorList>
    </citation>
    <scope>NUCLEOTIDE SEQUENCE [LARGE SCALE GENOMIC DNA]</scope>
    <source>
        <strain evidence="2 3">DSM 108285</strain>
    </source>
</reference>
<dbReference type="OrthoDB" id="2450055at2759"/>
<protein>
    <recommendedName>
        <fullName evidence="4">IMD domain-containing protein</fullName>
    </recommendedName>
</protein>
<feature type="compositionally biased region" description="Polar residues" evidence="1">
    <location>
        <begin position="421"/>
        <end position="439"/>
    </location>
</feature>
<feature type="compositionally biased region" description="Polar residues" evidence="1">
    <location>
        <begin position="305"/>
        <end position="319"/>
    </location>
</feature>
<accession>A0A4S4LCM4</accession>
<evidence type="ECO:0000313" key="3">
    <source>
        <dbReference type="Proteomes" id="UP000308199"/>
    </source>
</evidence>
<feature type="compositionally biased region" description="Polar residues" evidence="1">
    <location>
        <begin position="336"/>
        <end position="348"/>
    </location>
</feature>
<feature type="region of interest" description="Disordered" evidence="1">
    <location>
        <begin position="265"/>
        <end position="371"/>
    </location>
</feature>
<dbReference type="Proteomes" id="UP000308199">
    <property type="component" value="Unassembled WGS sequence"/>
</dbReference>
<feature type="compositionally biased region" description="Polar residues" evidence="1">
    <location>
        <begin position="565"/>
        <end position="596"/>
    </location>
</feature>
<sequence>MAGNTLIERIDIHKSCKALETIANVFNDYCQAAESLAVEQKKLARALKDAVGLKATNGLVGNALSAAATLLESLAEVDAKFVKAADKECEGVSSDLKKWFKKLAKEEKNHDERIAAANARIKQAGQTYEKKAKKKDRDAVEEHTRYVNLLSAIGPEMSQEKHNHALFVTQRHTSTVYSIASSISRTADAEWTRACECVRRFAPVIGRIGEHRSYLEGGWMGGLQEDGPGGDATEDAVNTAPAVHDEVARESDGIARVDEMGVRVAKAASGSTDQGHSVPHLSAPAYTSTTSAGSSTAPSSTSSSHIPHNITQAQSLNSTRPPPSSYSPATADKLNTDSVRSIESLSSFPSPPTHFPLPDMAQLPPPTYPVQTNLTEQTRRNEGEGNEVIREKLLNASSQHSADAPNTRVSLSESPKPVRSSIEQSTPTLSSADGVSLASQYEPLTPAASPDASAKHVEEETDTIKVKPSTHADTREQQREDSSPQVGNEIATRNRKVSGPIERSESVISTNSIVASMREKWSRGDGLTSSPPRERDMPRVPHKVSEIASRYKPTVDPIGTAPLSPRNTSQISPTTDRARQVSGSNEIPSSPITRTAQGVGHSSIPTASEFDFARRRRRVEELEDLERREQAQALRAREREIEVRARELERERERLRTLGSPSTSGPAKS</sequence>
<organism evidence="2 3">
    <name type="scientific">Phellinidium pouzarii</name>
    <dbReference type="NCBI Taxonomy" id="167371"/>
    <lineage>
        <taxon>Eukaryota</taxon>
        <taxon>Fungi</taxon>
        <taxon>Dikarya</taxon>
        <taxon>Basidiomycota</taxon>
        <taxon>Agaricomycotina</taxon>
        <taxon>Agaricomycetes</taxon>
        <taxon>Hymenochaetales</taxon>
        <taxon>Hymenochaetaceae</taxon>
        <taxon>Phellinidium</taxon>
    </lineage>
</organism>
<evidence type="ECO:0000256" key="1">
    <source>
        <dbReference type="SAM" id="MobiDB-lite"/>
    </source>
</evidence>
<feature type="region of interest" description="Disordered" evidence="1">
    <location>
        <begin position="554"/>
        <end position="608"/>
    </location>
</feature>
<feature type="compositionally biased region" description="Basic and acidic residues" evidence="1">
    <location>
        <begin position="532"/>
        <end position="541"/>
    </location>
</feature>
<feature type="region of interest" description="Disordered" evidence="1">
    <location>
        <begin position="649"/>
        <end position="669"/>
    </location>
</feature>
<gene>
    <name evidence="2" type="ORF">EW145_g2368</name>
</gene>
<feature type="compositionally biased region" description="Low complexity" evidence="1">
    <location>
        <begin position="282"/>
        <end position="304"/>
    </location>
</feature>
<feature type="region of interest" description="Disordered" evidence="1">
    <location>
        <begin position="395"/>
        <end position="541"/>
    </location>
</feature>
<name>A0A4S4LCM4_9AGAM</name>
<proteinExistence type="predicted"/>